<proteinExistence type="inferred from homology"/>
<dbReference type="Proteomes" id="UP001331761">
    <property type="component" value="Unassembled WGS sequence"/>
</dbReference>
<keyword evidence="3 6" id="KW-0812">Transmembrane</keyword>
<evidence type="ECO:0000313" key="7">
    <source>
        <dbReference type="EMBL" id="KAK5986456.1"/>
    </source>
</evidence>
<organism evidence="7 8">
    <name type="scientific">Trichostrongylus colubriformis</name>
    <name type="common">Black scour worm</name>
    <dbReference type="NCBI Taxonomy" id="6319"/>
    <lineage>
        <taxon>Eukaryota</taxon>
        <taxon>Metazoa</taxon>
        <taxon>Ecdysozoa</taxon>
        <taxon>Nematoda</taxon>
        <taxon>Chromadorea</taxon>
        <taxon>Rhabditida</taxon>
        <taxon>Rhabditina</taxon>
        <taxon>Rhabditomorpha</taxon>
        <taxon>Strongyloidea</taxon>
        <taxon>Trichostrongylidae</taxon>
        <taxon>Trichostrongylus</taxon>
    </lineage>
</organism>
<gene>
    <name evidence="7" type="ORF">GCK32_005815</name>
</gene>
<name>A0AAN8FUS2_TRICO</name>
<dbReference type="InterPro" id="IPR050920">
    <property type="entry name" value="Nematode_rcpt-like_delta"/>
</dbReference>
<evidence type="ECO:0000256" key="4">
    <source>
        <dbReference type="ARBA" id="ARBA00022989"/>
    </source>
</evidence>
<reference evidence="7 8" key="1">
    <citation type="submission" date="2019-10" db="EMBL/GenBank/DDBJ databases">
        <title>Assembly and Annotation for the nematode Trichostrongylus colubriformis.</title>
        <authorList>
            <person name="Martin J."/>
        </authorList>
    </citation>
    <scope>NUCLEOTIDE SEQUENCE [LARGE SCALE GENOMIC DNA]</scope>
    <source>
        <strain evidence="7">G859</strain>
        <tissue evidence="7">Whole worm</tissue>
    </source>
</reference>
<dbReference type="AlphaFoldDB" id="A0AAN8FUS2"/>
<evidence type="ECO:0000256" key="1">
    <source>
        <dbReference type="ARBA" id="ARBA00004141"/>
    </source>
</evidence>
<evidence type="ECO:0000313" key="8">
    <source>
        <dbReference type="Proteomes" id="UP001331761"/>
    </source>
</evidence>
<feature type="transmembrane region" description="Helical" evidence="6">
    <location>
        <begin position="22"/>
        <end position="48"/>
    </location>
</feature>
<sequence length="163" mass="18770">MKFGYNAELECVSGTMNINDWRLILCLLHITVLIVPVYIAVIILRKLIMSKLSSEVFMSESTRRMQSQLLMALTVQASLPTLYLAASSTYLAEQLWAYRNQFMEYLPFILLNFTPMLTPLTSIYFIGPYRDWMENTFLFRAKAAQPPSEIRIQAGRRGRGPFA</sequence>
<accession>A0AAN8FUS2</accession>
<dbReference type="EMBL" id="WIXE01000588">
    <property type="protein sequence ID" value="KAK5986456.1"/>
    <property type="molecule type" value="Genomic_DNA"/>
</dbReference>
<feature type="transmembrane region" description="Helical" evidence="6">
    <location>
        <begin position="69"/>
        <end position="86"/>
    </location>
</feature>
<comment type="subcellular location">
    <subcellularLocation>
        <location evidence="1">Membrane</location>
        <topology evidence="1">Multi-pass membrane protein</topology>
    </subcellularLocation>
</comment>
<dbReference type="Pfam" id="PF10317">
    <property type="entry name" value="7TM_GPCR_Srd"/>
    <property type="match status" value="1"/>
</dbReference>
<evidence type="ECO:0000256" key="3">
    <source>
        <dbReference type="ARBA" id="ARBA00022692"/>
    </source>
</evidence>
<dbReference type="PANTHER" id="PTHR22945:SF90">
    <property type="entry name" value="G_PROTEIN_RECEP_F1_2 DOMAIN-CONTAINING PROTEIN"/>
    <property type="match status" value="1"/>
</dbReference>
<protein>
    <recommendedName>
        <fullName evidence="9">G protein-coupled receptor</fullName>
    </recommendedName>
</protein>
<dbReference type="PANTHER" id="PTHR22945">
    <property type="entry name" value="SERPENTINE RECEPTOR, CLASS D DELTA"/>
    <property type="match status" value="1"/>
</dbReference>
<comment type="caution">
    <text evidence="7">The sequence shown here is derived from an EMBL/GenBank/DDBJ whole genome shotgun (WGS) entry which is preliminary data.</text>
</comment>
<evidence type="ECO:0000256" key="5">
    <source>
        <dbReference type="ARBA" id="ARBA00023136"/>
    </source>
</evidence>
<keyword evidence="4 6" id="KW-1133">Transmembrane helix</keyword>
<keyword evidence="8" id="KW-1185">Reference proteome</keyword>
<feature type="transmembrane region" description="Helical" evidence="6">
    <location>
        <begin position="106"/>
        <end position="126"/>
    </location>
</feature>
<dbReference type="InterPro" id="IPR019421">
    <property type="entry name" value="7TM_GPCR_serpentine_rcpt_Srd"/>
</dbReference>
<evidence type="ECO:0008006" key="9">
    <source>
        <dbReference type="Google" id="ProtNLM"/>
    </source>
</evidence>
<dbReference type="SUPFAM" id="SSF81321">
    <property type="entry name" value="Family A G protein-coupled receptor-like"/>
    <property type="match status" value="1"/>
</dbReference>
<keyword evidence="5 6" id="KW-0472">Membrane</keyword>
<comment type="similarity">
    <text evidence="2">Belongs to the nematode receptor-like protein srd family.</text>
</comment>
<evidence type="ECO:0000256" key="2">
    <source>
        <dbReference type="ARBA" id="ARBA00009166"/>
    </source>
</evidence>
<dbReference type="GO" id="GO:0016020">
    <property type="term" value="C:membrane"/>
    <property type="evidence" value="ECO:0007669"/>
    <property type="project" value="UniProtKB-SubCell"/>
</dbReference>
<evidence type="ECO:0000256" key="6">
    <source>
        <dbReference type="SAM" id="Phobius"/>
    </source>
</evidence>